<accession>A0ABN2Z2P7</accession>
<dbReference type="Proteomes" id="UP001422759">
    <property type="component" value="Unassembled WGS sequence"/>
</dbReference>
<name>A0ABN2Z2P7_9ACTN</name>
<gene>
    <name evidence="2" type="ORF">GCM10009760_14800</name>
</gene>
<evidence type="ECO:0000313" key="2">
    <source>
        <dbReference type="EMBL" id="GAA2135833.1"/>
    </source>
</evidence>
<protein>
    <submittedName>
        <fullName evidence="2">Uncharacterized protein</fullName>
    </submittedName>
</protein>
<feature type="region of interest" description="Disordered" evidence="1">
    <location>
        <begin position="16"/>
        <end position="97"/>
    </location>
</feature>
<reference evidence="2 3" key="1">
    <citation type="journal article" date="2019" name="Int. J. Syst. Evol. Microbiol.">
        <title>The Global Catalogue of Microorganisms (GCM) 10K type strain sequencing project: providing services to taxonomists for standard genome sequencing and annotation.</title>
        <authorList>
            <consortium name="The Broad Institute Genomics Platform"/>
            <consortium name="The Broad Institute Genome Sequencing Center for Infectious Disease"/>
            <person name="Wu L."/>
            <person name="Ma J."/>
        </authorList>
    </citation>
    <scope>NUCLEOTIDE SEQUENCE [LARGE SCALE GENOMIC DNA]</scope>
    <source>
        <strain evidence="2 3">JCM 14560</strain>
    </source>
</reference>
<evidence type="ECO:0000313" key="3">
    <source>
        <dbReference type="Proteomes" id="UP001422759"/>
    </source>
</evidence>
<keyword evidence="3" id="KW-1185">Reference proteome</keyword>
<proteinExistence type="predicted"/>
<feature type="compositionally biased region" description="Basic and acidic residues" evidence="1">
    <location>
        <begin position="16"/>
        <end position="44"/>
    </location>
</feature>
<evidence type="ECO:0000256" key="1">
    <source>
        <dbReference type="SAM" id="MobiDB-lite"/>
    </source>
</evidence>
<organism evidence="2 3">
    <name type="scientific">Kitasatospora kazusensis</name>
    <dbReference type="NCBI Taxonomy" id="407974"/>
    <lineage>
        <taxon>Bacteria</taxon>
        <taxon>Bacillati</taxon>
        <taxon>Actinomycetota</taxon>
        <taxon>Actinomycetes</taxon>
        <taxon>Kitasatosporales</taxon>
        <taxon>Streptomycetaceae</taxon>
        <taxon>Kitasatospora</taxon>
    </lineage>
</organism>
<comment type="caution">
    <text evidence="2">The sequence shown here is derived from an EMBL/GenBank/DDBJ whole genome shotgun (WGS) entry which is preliminary data.</text>
</comment>
<sequence length="236" mass="25469">MVIALDGLEHIGKVGRQLDHDESLSRDERPGREGENTNTREPENRQMGNGKIGSTDRRPTPCRAELGRVGPEHALPQNGVRGSRAHVGATSPGGAGRGVRCGAPSVLTIRRPVARSGPSARLLTAALVPVAPMPGSSSGRLMKRAARHRRRARLRRYLLWFPLWVLPECGLAAKGSENPASRKLRDLPRAVAGWHLTVVRAGGRAGRYAGPATGRRMRVSWWRGGVPAPRSTLPQG</sequence>
<dbReference type="EMBL" id="BAAANT010000006">
    <property type="protein sequence ID" value="GAA2135833.1"/>
    <property type="molecule type" value="Genomic_DNA"/>
</dbReference>